<accession>A0ABP1RRS7</accession>
<sequence>MKKCTLWSAMIVAPIASLLFADINGDALCLVSRYPKKSKQETRNDVTRNLEFVALSFSCLHSEKEESLAGNSNRIEEEGSVTCVSVEKGHVLNQQQQNSPTRLAPASSSLHAWTHTWFVHNSTEEENCV</sequence>
<proteinExistence type="predicted"/>
<keyword evidence="3" id="KW-1185">Reference proteome</keyword>
<comment type="caution">
    <text evidence="2">The sequence shown here is derived from an EMBL/GenBank/DDBJ whole genome shotgun (WGS) entry which is preliminary data.</text>
</comment>
<feature type="chain" id="PRO_5047361115" description="Secreted protein" evidence="1">
    <location>
        <begin position="26"/>
        <end position="129"/>
    </location>
</feature>
<dbReference type="Proteomes" id="UP001642540">
    <property type="component" value="Unassembled WGS sequence"/>
</dbReference>
<name>A0ABP1RRS7_9HEXA</name>
<evidence type="ECO:0008006" key="4">
    <source>
        <dbReference type="Google" id="ProtNLM"/>
    </source>
</evidence>
<reference evidence="2 3" key="1">
    <citation type="submission" date="2024-08" db="EMBL/GenBank/DDBJ databases">
        <authorList>
            <person name="Cucini C."/>
            <person name="Frati F."/>
        </authorList>
    </citation>
    <scope>NUCLEOTIDE SEQUENCE [LARGE SCALE GENOMIC DNA]</scope>
</reference>
<gene>
    <name evidence="2" type="ORF">ODALV1_LOCUS25274</name>
</gene>
<protein>
    <recommendedName>
        <fullName evidence="4">Secreted protein</fullName>
    </recommendedName>
</protein>
<evidence type="ECO:0000256" key="1">
    <source>
        <dbReference type="SAM" id="SignalP"/>
    </source>
</evidence>
<evidence type="ECO:0000313" key="3">
    <source>
        <dbReference type="Proteomes" id="UP001642540"/>
    </source>
</evidence>
<evidence type="ECO:0000313" key="2">
    <source>
        <dbReference type="EMBL" id="CAL8133915.1"/>
    </source>
</evidence>
<dbReference type="EMBL" id="CAXLJM020000103">
    <property type="protein sequence ID" value="CAL8133915.1"/>
    <property type="molecule type" value="Genomic_DNA"/>
</dbReference>
<organism evidence="2 3">
    <name type="scientific">Orchesella dallaii</name>
    <dbReference type="NCBI Taxonomy" id="48710"/>
    <lineage>
        <taxon>Eukaryota</taxon>
        <taxon>Metazoa</taxon>
        <taxon>Ecdysozoa</taxon>
        <taxon>Arthropoda</taxon>
        <taxon>Hexapoda</taxon>
        <taxon>Collembola</taxon>
        <taxon>Entomobryomorpha</taxon>
        <taxon>Entomobryoidea</taxon>
        <taxon>Orchesellidae</taxon>
        <taxon>Orchesellinae</taxon>
        <taxon>Orchesella</taxon>
    </lineage>
</organism>
<feature type="signal peptide" evidence="1">
    <location>
        <begin position="1"/>
        <end position="25"/>
    </location>
</feature>
<keyword evidence="1" id="KW-0732">Signal</keyword>